<protein>
    <recommendedName>
        <fullName evidence="4">Anti-sigma factor</fullName>
    </recommendedName>
</protein>
<keyword evidence="1" id="KW-1133">Transmembrane helix</keyword>
<evidence type="ECO:0000313" key="3">
    <source>
        <dbReference type="Proteomes" id="UP001565236"/>
    </source>
</evidence>
<evidence type="ECO:0000256" key="1">
    <source>
        <dbReference type="SAM" id="Phobius"/>
    </source>
</evidence>
<comment type="caution">
    <text evidence="2">The sequence shown here is derived from an EMBL/GenBank/DDBJ whole genome shotgun (WGS) entry which is preliminary data.</text>
</comment>
<evidence type="ECO:0008006" key="4">
    <source>
        <dbReference type="Google" id="ProtNLM"/>
    </source>
</evidence>
<name>A0ABV4DMQ9_9LACO</name>
<accession>A0ABV4DMQ9</accession>
<feature type="transmembrane region" description="Helical" evidence="1">
    <location>
        <begin position="28"/>
        <end position="47"/>
    </location>
</feature>
<dbReference type="EMBL" id="JBCLUF010000003">
    <property type="protein sequence ID" value="MEY8661549.1"/>
    <property type="molecule type" value="Genomic_DNA"/>
</dbReference>
<gene>
    <name evidence="2" type="ORF">AALT52_01370</name>
</gene>
<evidence type="ECO:0000313" key="2">
    <source>
        <dbReference type="EMBL" id="MEY8661549.1"/>
    </source>
</evidence>
<keyword evidence="3" id="KW-1185">Reference proteome</keyword>
<keyword evidence="1" id="KW-0812">Transmembrane</keyword>
<sequence length="403" mass="46233">MENIYGSKRIFSVNYDEHTKFEKQTLRFILCFSWLIISVIMCFYTDYSVTKNRALTTTSAGTQTKFSRSHTTFTLKKMHWSADRHTTYVPFQFESTKNLSIDANDYKVTVLPAYGSIHYRPTGNLVLFGKTGSGVIIITSEKKIPNEVLSIYIENTAELKTSDMDNSQDVADISAVKGDKGFEDYFKKHDILKFTVSPGAKDISKTNRVKADIDQPEKLYTELFGMYDVSNVEKKIKQDKKKIRLYTKTAEKLQNNLERSGYAIIDKPKWLDSNWRPYDYVDPTSGRYSNGQRIGTKINADDPDDIVYSDMPIKNNSSDFEGNKTEVEKSLTGSTVDNSDKQATEWWTSLIASWDSIKEAKRDWMVDQNTKLYEIKYMTLEQAKQMSVGSSSNFRVRGKVNVK</sequence>
<reference evidence="2 3" key="1">
    <citation type="submission" date="2024-03" db="EMBL/GenBank/DDBJ databases">
        <title>Mouse gut bacterial collection (mGBC) of GemPharmatech.</title>
        <authorList>
            <person name="He Y."/>
            <person name="Dong L."/>
            <person name="Wu D."/>
            <person name="Gao X."/>
            <person name="Lin Z."/>
        </authorList>
    </citation>
    <scope>NUCLEOTIDE SEQUENCE [LARGE SCALE GENOMIC DNA]</scope>
    <source>
        <strain evidence="2 3">15-30</strain>
    </source>
</reference>
<keyword evidence="1" id="KW-0472">Membrane</keyword>
<proteinExistence type="predicted"/>
<organism evidence="2 3">
    <name type="scientific">Ligilactobacillus faecis</name>
    <dbReference type="NCBI Taxonomy" id="762833"/>
    <lineage>
        <taxon>Bacteria</taxon>
        <taxon>Bacillati</taxon>
        <taxon>Bacillota</taxon>
        <taxon>Bacilli</taxon>
        <taxon>Lactobacillales</taxon>
        <taxon>Lactobacillaceae</taxon>
        <taxon>Ligilactobacillus</taxon>
    </lineage>
</organism>
<dbReference type="Proteomes" id="UP001565236">
    <property type="component" value="Unassembled WGS sequence"/>
</dbReference>